<gene>
    <name evidence="2" type="ORF">GWK47_039954</name>
</gene>
<dbReference type="Proteomes" id="UP000770661">
    <property type="component" value="Unassembled WGS sequence"/>
</dbReference>
<evidence type="ECO:0000313" key="2">
    <source>
        <dbReference type="EMBL" id="KAG0724758.1"/>
    </source>
</evidence>
<name>A0A8J5CLE2_CHIOP</name>
<dbReference type="AlphaFoldDB" id="A0A8J5CLE2"/>
<keyword evidence="3" id="KW-1185">Reference proteome</keyword>
<evidence type="ECO:0000313" key="3">
    <source>
        <dbReference type="Proteomes" id="UP000770661"/>
    </source>
</evidence>
<evidence type="ECO:0000256" key="1">
    <source>
        <dbReference type="SAM" id="MobiDB-lite"/>
    </source>
</evidence>
<protein>
    <submittedName>
        <fullName evidence="2">Uncharacterized protein</fullName>
    </submittedName>
</protein>
<feature type="compositionally biased region" description="Basic and acidic residues" evidence="1">
    <location>
        <begin position="302"/>
        <end position="324"/>
    </location>
</feature>
<feature type="region of interest" description="Disordered" evidence="1">
    <location>
        <begin position="183"/>
        <end position="219"/>
    </location>
</feature>
<accession>A0A8J5CLE2</accession>
<feature type="region of interest" description="Disordered" evidence="1">
    <location>
        <begin position="95"/>
        <end position="126"/>
    </location>
</feature>
<reference evidence="2" key="1">
    <citation type="submission" date="2020-07" db="EMBL/GenBank/DDBJ databases">
        <title>The High-quality genome of the commercially important snow crab, Chionoecetes opilio.</title>
        <authorList>
            <person name="Jeong J.-H."/>
            <person name="Ryu S."/>
        </authorList>
    </citation>
    <scope>NUCLEOTIDE SEQUENCE</scope>
    <source>
        <strain evidence="2">MADBK_172401_WGS</strain>
        <tissue evidence="2">Digestive gland</tissue>
    </source>
</reference>
<sequence length="380" mass="43459">MAATLPRPHTAGCTTAMAVTLPRPQHSRRQHCHGGNTATPLGCWEGRYSYTDRHMYYQLENPLRIFPAAQPDDAKCLGETLRINNPKYDECLCHPETSRSPTTPPDGYVRASSPTTTNRPSAHRAPQPRLCAFKPCGNPTLHCDVDCLYGIGGDPMEANHLHFLVVCRHNKNTLTVPSQLNKYYNPYNKPHRRNNNVTRANPSSENQAPAPPQKLTPAPLAKCGSRITYFISISHDSLDRLRNGQPDNRNDIVAIVANFSNIYIAWTYTNDMGRPRQTWIEVNNMQPGRHYSWTDRTTNSRNIRERNDSQDRQEQHESQAHIERQTVWNKRKRHDSQDRQERMTAPPGENENGMTARTIENDRTVCNNEDDMTARRQERS</sequence>
<comment type="caution">
    <text evidence="2">The sequence shown here is derived from an EMBL/GenBank/DDBJ whole genome shotgun (WGS) entry which is preliminary data.</text>
</comment>
<feature type="compositionally biased region" description="Polar residues" evidence="1">
    <location>
        <begin position="195"/>
        <end position="207"/>
    </location>
</feature>
<feature type="region of interest" description="Disordered" evidence="1">
    <location>
        <begin position="288"/>
        <end position="380"/>
    </location>
</feature>
<proteinExistence type="predicted"/>
<dbReference type="EMBL" id="JACEEZ010006458">
    <property type="protein sequence ID" value="KAG0724758.1"/>
    <property type="molecule type" value="Genomic_DNA"/>
</dbReference>
<organism evidence="2 3">
    <name type="scientific">Chionoecetes opilio</name>
    <name type="common">Atlantic snow crab</name>
    <name type="synonym">Cancer opilio</name>
    <dbReference type="NCBI Taxonomy" id="41210"/>
    <lineage>
        <taxon>Eukaryota</taxon>
        <taxon>Metazoa</taxon>
        <taxon>Ecdysozoa</taxon>
        <taxon>Arthropoda</taxon>
        <taxon>Crustacea</taxon>
        <taxon>Multicrustacea</taxon>
        <taxon>Malacostraca</taxon>
        <taxon>Eumalacostraca</taxon>
        <taxon>Eucarida</taxon>
        <taxon>Decapoda</taxon>
        <taxon>Pleocyemata</taxon>
        <taxon>Brachyura</taxon>
        <taxon>Eubrachyura</taxon>
        <taxon>Majoidea</taxon>
        <taxon>Majidae</taxon>
        <taxon>Chionoecetes</taxon>
    </lineage>
</organism>